<gene>
    <name evidence="2" type="primary">kdpF</name>
    <name evidence="2" type="ORF">E5082_11035</name>
</gene>
<keyword evidence="1" id="KW-0472">Membrane</keyword>
<evidence type="ECO:0000313" key="2">
    <source>
        <dbReference type="EMBL" id="TGN84866.1"/>
    </source>
</evidence>
<evidence type="ECO:0000313" key="3">
    <source>
        <dbReference type="Proteomes" id="UP000298513"/>
    </source>
</evidence>
<keyword evidence="1" id="KW-1133">Transmembrane helix</keyword>
<accession>A0A4Z1DQ06</accession>
<comment type="caution">
    <text evidence="2">The sequence shown here is derived from an EMBL/GenBank/DDBJ whole genome shotgun (WGS) entry which is preliminary data.</text>
</comment>
<dbReference type="GO" id="GO:0008556">
    <property type="term" value="F:P-type potassium transmembrane transporter activity"/>
    <property type="evidence" value="ECO:0007669"/>
    <property type="project" value="InterPro"/>
</dbReference>
<dbReference type="InterPro" id="IPR011726">
    <property type="entry name" value="KdpF"/>
</dbReference>
<keyword evidence="1" id="KW-0812">Transmembrane</keyword>
<evidence type="ECO:0000256" key="1">
    <source>
        <dbReference type="SAM" id="Phobius"/>
    </source>
</evidence>
<dbReference type="EMBL" id="SRRU01000003">
    <property type="protein sequence ID" value="TGN84866.1"/>
    <property type="molecule type" value="Genomic_DNA"/>
</dbReference>
<dbReference type="GO" id="GO:0005886">
    <property type="term" value="C:plasma membrane"/>
    <property type="evidence" value="ECO:0007669"/>
    <property type="project" value="InterPro"/>
</dbReference>
<reference evidence="2 3" key="1">
    <citation type="submission" date="2019-04" db="EMBL/GenBank/DDBJ databases">
        <title>Streptomyces sp. nov. Bv016 isolated from bark of Buahinia variegata.</title>
        <authorList>
            <person name="Kanchanasin P."/>
            <person name="Tanasupawat S."/>
            <person name="Yuki M."/>
            <person name="Kudo T."/>
        </authorList>
    </citation>
    <scope>NUCLEOTIDE SEQUENCE [LARGE SCALE GENOMIC DNA]</scope>
    <source>
        <strain evidence="2 3">JCM 4765</strain>
    </source>
</reference>
<sequence>MTAENVVGLVVAVALLGHLVLALIFPERF</sequence>
<feature type="transmembrane region" description="Helical" evidence="1">
    <location>
        <begin position="6"/>
        <end position="25"/>
    </location>
</feature>
<dbReference type="GeneID" id="91530448"/>
<dbReference type="NCBIfam" id="TIGR02115">
    <property type="entry name" value="potass_kdpF"/>
    <property type="match status" value="1"/>
</dbReference>
<dbReference type="Pfam" id="PF09604">
    <property type="entry name" value="Potass_KdpF"/>
    <property type="match status" value="1"/>
</dbReference>
<name>A0A4Z1DQ06_STRGP</name>
<keyword evidence="3" id="KW-1185">Reference proteome</keyword>
<dbReference type="AlphaFoldDB" id="A0A4Z1DQ06"/>
<dbReference type="Proteomes" id="UP000298513">
    <property type="component" value="Unassembled WGS sequence"/>
</dbReference>
<protein>
    <submittedName>
        <fullName evidence="2">K(+)-transporting ATPase subunit F</fullName>
    </submittedName>
</protein>
<proteinExistence type="predicted"/>
<organism evidence="2 3">
    <name type="scientific">Streptomyces griseoluteus</name>
    <dbReference type="NCBI Taxonomy" id="29306"/>
    <lineage>
        <taxon>Bacteria</taxon>
        <taxon>Bacillati</taxon>
        <taxon>Actinomycetota</taxon>
        <taxon>Actinomycetes</taxon>
        <taxon>Kitasatosporales</taxon>
        <taxon>Streptomycetaceae</taxon>
        <taxon>Streptomyces</taxon>
    </lineage>
</organism>
<dbReference type="RefSeq" id="WP_135791073.1">
    <property type="nucleotide sequence ID" value="NZ_BNBQ01000003.1"/>
</dbReference>